<dbReference type="GO" id="GO:0004252">
    <property type="term" value="F:serine-type endopeptidase activity"/>
    <property type="evidence" value="ECO:0007669"/>
    <property type="project" value="InterPro"/>
</dbReference>
<keyword evidence="9" id="KW-1185">Reference proteome</keyword>
<gene>
    <name evidence="8" type="primary">lepB</name>
    <name evidence="8" type="ORF">Pla100_59280</name>
</gene>
<feature type="compositionally biased region" description="Low complexity" evidence="5">
    <location>
        <begin position="1"/>
        <end position="23"/>
    </location>
</feature>
<feature type="transmembrane region" description="Helical" evidence="6">
    <location>
        <begin position="56"/>
        <end position="77"/>
    </location>
</feature>
<dbReference type="Pfam" id="PF10502">
    <property type="entry name" value="Peptidase_S26"/>
    <property type="match status" value="1"/>
</dbReference>
<dbReference type="OrthoDB" id="9802919at2"/>
<keyword evidence="6" id="KW-0472">Membrane</keyword>
<keyword evidence="6" id="KW-0812">Transmembrane</keyword>
<feature type="active site" evidence="4">
    <location>
        <position position="181"/>
    </location>
</feature>
<proteinExistence type="inferred from homology"/>
<organism evidence="8 9">
    <name type="scientific">Neorhodopirellula pilleata</name>
    <dbReference type="NCBI Taxonomy" id="2714738"/>
    <lineage>
        <taxon>Bacteria</taxon>
        <taxon>Pseudomonadati</taxon>
        <taxon>Planctomycetota</taxon>
        <taxon>Planctomycetia</taxon>
        <taxon>Pirellulales</taxon>
        <taxon>Pirellulaceae</taxon>
        <taxon>Neorhodopirellula</taxon>
    </lineage>
</organism>
<dbReference type="EMBL" id="SJPM01000027">
    <property type="protein sequence ID" value="TWT87760.1"/>
    <property type="molecule type" value="Genomic_DNA"/>
</dbReference>
<protein>
    <recommendedName>
        <fullName evidence="2">Signal peptidase I</fullName>
    </recommendedName>
    <alternativeName>
        <fullName evidence="3">Leader peptidase I</fullName>
    </alternativeName>
</protein>
<dbReference type="PANTHER" id="PTHR43390:SF1">
    <property type="entry name" value="CHLOROPLAST PROCESSING PEPTIDASE"/>
    <property type="match status" value="1"/>
</dbReference>
<feature type="active site" evidence="4">
    <location>
        <position position="81"/>
    </location>
</feature>
<reference evidence="8 9" key="1">
    <citation type="submission" date="2019-02" db="EMBL/GenBank/DDBJ databases">
        <title>Deep-cultivation of Planctomycetes and their phenomic and genomic characterization uncovers novel biology.</title>
        <authorList>
            <person name="Wiegand S."/>
            <person name="Jogler M."/>
            <person name="Boedeker C."/>
            <person name="Pinto D."/>
            <person name="Vollmers J."/>
            <person name="Rivas-Marin E."/>
            <person name="Kohn T."/>
            <person name="Peeters S.H."/>
            <person name="Heuer A."/>
            <person name="Rast P."/>
            <person name="Oberbeckmann S."/>
            <person name="Bunk B."/>
            <person name="Jeske O."/>
            <person name="Meyerdierks A."/>
            <person name="Storesund J.E."/>
            <person name="Kallscheuer N."/>
            <person name="Luecker S."/>
            <person name="Lage O.M."/>
            <person name="Pohl T."/>
            <person name="Merkel B.J."/>
            <person name="Hornburger P."/>
            <person name="Mueller R.-W."/>
            <person name="Bruemmer F."/>
            <person name="Labrenz M."/>
            <person name="Spormann A.M."/>
            <person name="Op Den Camp H."/>
            <person name="Overmann J."/>
            <person name="Amann R."/>
            <person name="Jetten M.S.M."/>
            <person name="Mascher T."/>
            <person name="Medema M.H."/>
            <person name="Devos D.P."/>
            <person name="Kaster A.-K."/>
            <person name="Ovreas L."/>
            <person name="Rohde M."/>
            <person name="Galperin M.Y."/>
            <person name="Jogler C."/>
        </authorList>
    </citation>
    <scope>NUCLEOTIDE SEQUENCE [LARGE SCALE GENOMIC DNA]</scope>
    <source>
        <strain evidence="8 9">Pla100</strain>
    </source>
</reference>
<keyword evidence="8" id="KW-0378">Hydrolase</keyword>
<dbReference type="RefSeq" id="WP_146582438.1">
    <property type="nucleotide sequence ID" value="NZ_SJPM01000027.1"/>
</dbReference>
<comment type="caution">
    <text evidence="8">The sequence shown here is derived from an EMBL/GenBank/DDBJ whole genome shotgun (WGS) entry which is preliminary data.</text>
</comment>
<dbReference type="InterPro" id="IPR036286">
    <property type="entry name" value="LexA/Signal_pep-like_sf"/>
</dbReference>
<dbReference type="Proteomes" id="UP000316213">
    <property type="component" value="Unassembled WGS sequence"/>
</dbReference>
<keyword evidence="6" id="KW-1133">Transmembrane helix</keyword>
<sequence>MPEPAATSDSESTAAESSDSPESNEPTAQEAWDSLSVTQQRAAVFRVQAGRETAEAFVVAFVLALLFRAFIAEAFVIPTGSMAPALMGAHKDVFCQQCGEQFPVGASLENRDVNIENVVVGGICPNCRFTNPMDLAATPDHGTFSGDRILVSKFAYAVSDPDRWDVIVFKVPVNPKQNYIKRLVGLPNETLSILHGDVYARPTDSAGDSENQPITSPPFNNLGEILRKPPSTLMAMKHVVYDSDHQSSAILKSGFPARLQPWRPGVSEPPSDSWQIQRSDLGLIAELPESAAKSGEANWLRYYHHWPTDEQWAKAVSGLSLAAVDPYSSRLITDFHAYDAYLYVDADRVYDLKPSPARVSRVQRLLGRTHDQGVFRPDYESGGDLEQFGRYLNYGNSGFANEGVHWVGDLIVQTEVETSADAKALTLEIVEAGVRYQCQFDLASGKVSLAISDGKSRPFDGDDGPEALSPQADTGVRAGGQHSIRFSNCDNQLLVWVDGEVIEFDRPTTFNVASFLPFDEVAPVYNGPGDPGDASPVGLTVDGGSAIVRRLTIDRDKYYIATDGSTQMMLDYDMNRLSDFAGGMVREDELQAVMGEPTVWKDFPGWGFRKRVSFPLGEDQFFPMGDNSPESLDARCWAGTKEKYGRGRSVDENAYRFANASYVPRDLLVGKALAIFWPHPWRSPLPFTPNVERMRLIR</sequence>
<dbReference type="InterPro" id="IPR000223">
    <property type="entry name" value="Pept_S26A_signal_pept_1"/>
</dbReference>
<dbReference type="GO" id="GO:0006465">
    <property type="term" value="P:signal peptide processing"/>
    <property type="evidence" value="ECO:0007669"/>
    <property type="project" value="InterPro"/>
</dbReference>
<dbReference type="CDD" id="cd06530">
    <property type="entry name" value="S26_SPase_I"/>
    <property type="match status" value="1"/>
</dbReference>
<evidence type="ECO:0000256" key="2">
    <source>
        <dbReference type="ARBA" id="ARBA00019232"/>
    </source>
</evidence>
<evidence type="ECO:0000256" key="1">
    <source>
        <dbReference type="ARBA" id="ARBA00009370"/>
    </source>
</evidence>
<feature type="region of interest" description="Disordered" evidence="5">
    <location>
        <begin position="1"/>
        <end position="31"/>
    </location>
</feature>
<evidence type="ECO:0000259" key="7">
    <source>
        <dbReference type="Pfam" id="PF10502"/>
    </source>
</evidence>
<comment type="similarity">
    <text evidence="1">Belongs to the peptidase S26 family.</text>
</comment>
<dbReference type="InterPro" id="IPR019533">
    <property type="entry name" value="Peptidase_S26"/>
</dbReference>
<dbReference type="PANTHER" id="PTHR43390">
    <property type="entry name" value="SIGNAL PEPTIDASE I"/>
    <property type="match status" value="1"/>
</dbReference>
<dbReference type="GO" id="GO:0016020">
    <property type="term" value="C:membrane"/>
    <property type="evidence" value="ECO:0007669"/>
    <property type="project" value="InterPro"/>
</dbReference>
<dbReference type="SUPFAM" id="SSF51306">
    <property type="entry name" value="LexA/Signal peptidase"/>
    <property type="match status" value="2"/>
</dbReference>
<evidence type="ECO:0000313" key="8">
    <source>
        <dbReference type="EMBL" id="TWT87760.1"/>
    </source>
</evidence>
<evidence type="ECO:0000256" key="6">
    <source>
        <dbReference type="SAM" id="Phobius"/>
    </source>
</evidence>
<accession>A0A5C5ZKK1</accession>
<evidence type="ECO:0000256" key="5">
    <source>
        <dbReference type="SAM" id="MobiDB-lite"/>
    </source>
</evidence>
<dbReference type="Gene3D" id="2.10.109.10">
    <property type="entry name" value="Umud Fragment, subunit A"/>
    <property type="match status" value="2"/>
</dbReference>
<feature type="region of interest" description="Disordered" evidence="5">
    <location>
        <begin position="455"/>
        <end position="475"/>
    </location>
</feature>
<feature type="domain" description="Peptidase S26" evidence="7">
    <location>
        <begin position="144"/>
        <end position="200"/>
    </location>
</feature>
<name>A0A5C5ZKK1_9BACT</name>
<evidence type="ECO:0000313" key="9">
    <source>
        <dbReference type="Proteomes" id="UP000316213"/>
    </source>
</evidence>
<dbReference type="AlphaFoldDB" id="A0A5C5ZKK1"/>
<evidence type="ECO:0000256" key="4">
    <source>
        <dbReference type="PIRSR" id="PIRSR600223-1"/>
    </source>
</evidence>
<evidence type="ECO:0000256" key="3">
    <source>
        <dbReference type="ARBA" id="ARBA00029906"/>
    </source>
</evidence>